<dbReference type="InterPro" id="IPR007842">
    <property type="entry name" value="HEPN_dom"/>
</dbReference>
<evidence type="ECO:0000259" key="2">
    <source>
        <dbReference type="PROSITE" id="PS50910"/>
    </source>
</evidence>
<sequence length="4439" mass="501678">MDPFRHEKNAIYETPLESLTTEEHQALNCTLAGVLHVLPKHCLTRKRFKGTLFWFPLREAPSELSGTVYNQERVRQLKQALRSEVSVLPLFLKRMEKIEVYSGHGESHTNPTLDFSASLTDDCLQAVQKERKRFIAGITTADKLCPTKQVSEASFLDVETCVREDGGIRVTRDQWMVVNFHHGLDDMSPELRILCQRHCLTYRPYVGVAAKLHNPTEVFQGQLFCFLPLPPEKVSPMGLPVHVNGFFELSQNRRQVKWPSTGQEEEPAMSDDALQWNQLLVSEVLPLAYVTLISEVIEKGMPQAGSQSVFSRSASFCPQPSQVHELSHQPDLVYGICPNPKRVTYHWEPLLQTFYQQFAGRDFFFTRVRGGNWLALQDGVLMTPRDGEADGAMLAVTRVYEACEENLVKLPHHVICGLQDAFKEDWTSRHLPGSTDRHFEVVSPEHLSNMMRGDTRWQDLSADDKRLVLYYLCSQDDLSTLDDLQLIPLANGTFSTFPTPVHVCRDLRDLELLPGLEDRLCFVTQPEGLHDLLLQLAHDGRIGMKPVDDAVFPKLLQQSIRTTFRSRTALLPLQDRWIRLVWHYLQDKSLTEYDHLPLLPCVQEDQLELRPLQGNYICEKLPGFPSASPALSRALRHLGITVITSLPDVVLHHDEVPHTRVQPASHMGLVKCMSKLIADCSSTTVKDIADRFNNTANVEERNALVQCLSVEQSALEGVPESEWNTARDFLRCLQLFPAWPPCRRDVGEGRHVAESQPDVYICVCEENQMTPEVGSYDLPPPVSFAPRLLNCSSNSHRQLAERLGAREKPVTNVYREMLTTLATGADSDIPRDEVIQFMSFFLQSQLFADAELKTLAKQISFVACAQSEDLKRPDELYDPGDELLLELFHLENRFPQKSSDVGNLRQLELRGGSSVLASHLIETAKCIDRFCQNDDSREAALRKSHALWRFLKKFGGRLAQETIDELSDLRCLPCVSAESERPTDYPKSVPLCPEPYTKLAAARPSEMNNFSDLHVVGSIRPVAVEEIDITLPHVPLAPACPEDVLAHLEMVIFKFNKTETRQFSAILHLIYARLNSCLALGDVLGRLCGMRCILNERDGTFYQPSEFWAQENADDLDLKPYRFPLPTSLREGLQDFFLSCGCRQRQDSAMLNDVLQDIKYKYDQTPCDKADYSRDFRLVVNILETLKTNADFKHGEVLLPVYTTRENTLILRPARECTVAPDPQTIELLSEEEGLVFVHPDLHKHKDVVFCLGADDLRSKTLSGMEPLGADDEEYGQKEKLTTRLRNLLLEGYTDGFCVPKELLQNADDAGARVVKLLLDERENPDWRSGLITPELSSLQGPAIWAYNDAMFTDADFANICKLGGATKKEDSSKVGRFGLGFNAVYNLTEVPTVYSGTTMAMLDPHETYLEGKRGKKMNFNNLMNKVLLKRMPNQFRPFQGIFGCDILNSDNKPFQGTLFRFPLRTEAQAERSEICKEAFSKHKQDEFVQSLMSKAGNLMLFLQSVQRLELYRLTKDCKEPSQATRLVVVERTSESDFRIDHSSSILGHFSSQWKETVQQNVTASSQMVVERVRITVEKSNKEKEDDCMFNVAWAMGVGEACDIARGQREEGFVPLAAIAVPVDPQGSVLPVADCAEGFYRTGHLFCFLPLAKEASTSCLPVHINAPFALTSDRRGLLTQTEDDNRQLLGAQWNTALFKDAIPRAYLTSLEQQGKTHNDSDIYYSIWPKHSSQMTQEQNFYTHLIRQFYTVLVTEDYKVFPHEDGWVAFSSAWFFDPKFKETDVGRVAFGVLQKFWSETKWKASGVLVDVPHSIVQNIRDAGQRDALQQREITEVEFFTEVLFPRLSGEEESALDVHDRNLLVLHALVSDNEQLQDLVKSHPCIPCQPDGVLKLPSQLVHPKGAAASLFTVDDARFPQKADGADFCRPDVLTRLVNMGMVEDKLPNKEVMERAQSVEKIANTDMSTAVQRAVALVRYLSPDNLGQDLQSVTLTLSEVKFLPVLPKPTNWPFPWHGDGEKFVAPCEAFGSSLKDLVACQAYILDDVSKATLGLQQHESTLQSLGVTVYKARGGTKLVQTVMAQLITISRSVTELTKQPTRLVGTVTTEIYKFLNRSCEDSKGVGSSSLLQPGTFELLKDEAVVWTKFGFQEAHRVAFSCTPDCSPYLIALDSHTAQNGRRFFGQLGVKERFDTEDALGALERIRIDKGSSALSTEDVTCVTYVAALLSSVLGKEKLDETRAQRVHLPDRHGWLRPVSELCLDDCDWVTESASMKFLHPKVSPFLASVFGVRTKREHDEDDFTESFGQQEQLTNRINRLLDGYTRDEAIFKELLQNADDAGATEVWFVKDFTNREGEKLLNDNWKQIMGPALCVYNDASFTQEDMQGIQNLGQGSKEDDLLKTGKYGVGFNAVYNLTDTPCFWTRVDGEKEKEKICVLDPNFFVAGRRRLPGIRLKVDDRFQSEYPDMLAPFVVNGQGNTKNQSGTVFRLPVRTRGGAKRSKIRQDAMDPRHLERLLREFQPKMGECLLFLNNVKKVGVYSIQQDGTLHREYETQLTTDKRSAILRKDFNEHVKDEAGKLKTEGQGHSLTKFRPREVAVHTELSDTLGKKEEWLVVSKFGMTETDASFKTQAQSRDIHKHRLLPLAGVALCISGRGDSAPATQGEWGKHAGKTESTAANQEKTEFQAYCVLPLPVDTGLPVHVNARFALDHETRRNIETKRNTLLAEWNRLLARRLIVPAYIKALHEVKATLFSEEQKSLTPERQDEQGDNLRGRTEATGPGKKRRNVSPALRSRKKAKIATVGDHGDYSSLERKLSIFNSFFPDVSDNVDAFWRSLVQELYKQLAQNEADVFPVVREDLQRLLFVPAVRSQGFPGFFWDDSKKVKKSLKNILLRLNMNIIESPCRIYIAFLHSKVGGVRCVDEQAVIQFLSSCQQEASEPDSSCNLKDLPKRVEDTSFQTAKNVKEVFEFISGEVSSLDCLPLSLRVSGKLYLFGSSTPTIVSYFADLLPGSSDRFLLTDLIQFAQRHGGKYTQGILENLSISRLASLLPHSLDKRFGSGKVCKLADAADADFQLPSVRWIRRFWEFLKEELSYHSANRESVDQYIQYLSDWSFIPVCSDESVLLFPLQDRDLVVYIHERPHLMHTPTSGSSDVAERERDTLESLKKLPLNRLDLKSLPGNSIATEIVASVARPHALLIALARADITETAFGSRDAETILSYFQRHFPQVHWTEITSIRSLPFFETPDGRLISVPAHGTPLCLPGTVPTTGLTDWVANTQVILLKENRNLTGLYSQLNFQTPNVSDFYTQYLVPAVRHLPAEAILVHMEYVKDHVLPNTTLSTASTRSALIETLRQTAFIKGVDGTLCKASTFYSPYLDVFKVMLTSDVFPPPPYNSVKWRGFLERIGMICEVSAERFLTFAEQVEDRGKTGVTEKVKQQSTVLCKYFFRTSGLQGSTYLLEKLKTCQFLLPKQVSDLENGKILETIHHPFPPPTPLLTFADGCSPSDAHLVWTSKALLDESADPVTQGFPNHLYQHIGFTGKPPEDVVMKHAKNVCLALRKKGRSRNDSLFFQQHLNLIESFMEKFYKALAFYKDESLQSFRDIPVIFHRNEMAMFLSDQVVITLAKEQTVKGHVVRAPQKFGKFFELFQRLGVSEEPRADHYAKALERLHEESQGRILEPNELELVKGSVDNLFTRLKAEHGSDKTLSVKSVYLPAESITEVKDTQNTLMSVYLADSRQLILEVTDEQKNRVRSPSEHLAVFLSFKKLELEARDLHREVNGRLPDAYKMKLWQEVVKETLTESCKTLARADTDTLFFEGRMHSPEVINAVLRLVNHQKLKEDQEFPEDAVKEVEEKLHSLRIRKVTNLETVLSMNGCELLGTKEKTDFFLEQQPQVEQGVCNATATLYADCDQNLSQDCGNKEFMLKLNAAVRLVVGTMDGMLLDYCLQKPSAAATFLNKNNVPAFYISRETQPTVFPAPGTFVPESMHDLLDNVIYEFHVGEHVAYELFDPCLDIGESKDTDDTDREEQRRPVYIFAKVVSVIDQCDPELDLRTKLLRMRYTIEIGEEKTKEVGACELYKFVRTRHSDTSTSTAVAPYTGEPASALSAFLETNVDDDLAKVLKDIRRQLRDIWSAFASDKDRLRAVKRLLLKWHPDKNQGREEFCTKVFQRIQHYVDLLKQGRDLPTEDDIDEDTVDSAGFTYHPPSRQHHGHRPRRRRYHNDGGGWYGSFFSAMFDRGRTYATSSSTSSGSTRYDSGTSGSSDFFRTSTSNPQPEEGRRWMRQAKLDLDAAVKTLRGGDALMYNWACYQAHQTAEKALKAVAFRRDAWACRKTSHSLRELAGSLSDSEITEHAGQLDDLVQYHTRMRYPDLCTFPKIPAEVYGQDEATKATSQSSLTNTTRAKRGPSVYIEHVPEPKQPRVTYSSSSSGSCSSNTG</sequence>
<dbReference type="Gene3D" id="3.30.565.10">
    <property type="entry name" value="Histidine kinase-like ATPase, C-terminal domain"/>
    <property type="match status" value="1"/>
</dbReference>
<feature type="compositionally biased region" description="Basic residues" evidence="1">
    <location>
        <begin position="4209"/>
        <end position="4220"/>
    </location>
</feature>
<feature type="domain" description="HEPN" evidence="2">
    <location>
        <begin position="4284"/>
        <end position="4400"/>
    </location>
</feature>
<dbReference type="SUPFAM" id="SSF81593">
    <property type="entry name" value="Nucleotidyltransferase substrate binding subunit/domain"/>
    <property type="match status" value="1"/>
</dbReference>
<dbReference type="PANTHER" id="PTHR46919">
    <property type="entry name" value="ZINC FINGER, C3HC4 TYPE (RING FINGER) FAMILY PROTEIN"/>
    <property type="match status" value="1"/>
</dbReference>
<dbReference type="Proteomes" id="UP001519460">
    <property type="component" value="Unassembled WGS sequence"/>
</dbReference>
<dbReference type="Gene3D" id="1.20.120.330">
    <property type="entry name" value="Nucleotidyltransferases domain 2"/>
    <property type="match status" value="1"/>
</dbReference>
<dbReference type="PROSITE" id="PS50910">
    <property type="entry name" value="HEPN"/>
    <property type="match status" value="1"/>
</dbReference>
<evidence type="ECO:0000256" key="1">
    <source>
        <dbReference type="SAM" id="MobiDB-lite"/>
    </source>
</evidence>
<feature type="compositionally biased region" description="Low complexity" evidence="1">
    <location>
        <begin position="4427"/>
        <end position="4439"/>
    </location>
</feature>
<evidence type="ECO:0000313" key="3">
    <source>
        <dbReference type="EMBL" id="KAK7488212.1"/>
    </source>
</evidence>
<dbReference type="NCBIfam" id="NF047352">
    <property type="entry name" value="P_loop_sacsin"/>
    <property type="match status" value="2"/>
</dbReference>
<dbReference type="SUPFAM" id="SSF46565">
    <property type="entry name" value="Chaperone J-domain"/>
    <property type="match status" value="1"/>
</dbReference>
<keyword evidence="4" id="KW-1185">Reference proteome</keyword>
<feature type="compositionally biased region" description="Basic residues" evidence="1">
    <location>
        <begin position="2780"/>
        <end position="2795"/>
    </location>
</feature>
<reference evidence="3 4" key="1">
    <citation type="journal article" date="2023" name="Sci. Data">
        <title>Genome assembly of the Korean intertidal mud-creeper Batillaria attramentaria.</title>
        <authorList>
            <person name="Patra A.K."/>
            <person name="Ho P.T."/>
            <person name="Jun S."/>
            <person name="Lee S.J."/>
            <person name="Kim Y."/>
            <person name="Won Y.J."/>
        </authorList>
    </citation>
    <scope>NUCLEOTIDE SEQUENCE [LARGE SCALE GENOMIC DNA]</scope>
    <source>
        <strain evidence="3">Wonlab-2016</strain>
    </source>
</reference>
<feature type="region of interest" description="Disordered" evidence="1">
    <location>
        <begin position="2754"/>
        <end position="2795"/>
    </location>
</feature>
<dbReference type="PANTHER" id="PTHR46919:SF2">
    <property type="entry name" value="SACSIN"/>
    <property type="match status" value="1"/>
</dbReference>
<feature type="non-terminal residue" evidence="3">
    <location>
        <position position="4439"/>
    </location>
</feature>
<dbReference type="InterPro" id="IPR058210">
    <property type="entry name" value="SACS/Nov_dom"/>
</dbReference>
<dbReference type="EMBL" id="JACVVK020000153">
    <property type="protein sequence ID" value="KAK7488212.1"/>
    <property type="molecule type" value="Genomic_DNA"/>
</dbReference>
<dbReference type="InterPro" id="IPR001623">
    <property type="entry name" value="DnaJ_domain"/>
</dbReference>
<proteinExistence type="predicted"/>
<gene>
    <name evidence="3" type="ORF">BaRGS_00020519</name>
</gene>
<dbReference type="CDD" id="cd06257">
    <property type="entry name" value="DnaJ"/>
    <property type="match status" value="1"/>
</dbReference>
<dbReference type="Pfam" id="PF05168">
    <property type="entry name" value="HEPN"/>
    <property type="match status" value="1"/>
</dbReference>
<dbReference type="Gene3D" id="1.10.287.110">
    <property type="entry name" value="DnaJ domain"/>
    <property type="match status" value="1"/>
</dbReference>
<protein>
    <recommendedName>
        <fullName evidence="2">HEPN domain-containing protein</fullName>
    </recommendedName>
</protein>
<organism evidence="3 4">
    <name type="scientific">Batillaria attramentaria</name>
    <dbReference type="NCBI Taxonomy" id="370345"/>
    <lineage>
        <taxon>Eukaryota</taxon>
        <taxon>Metazoa</taxon>
        <taxon>Spiralia</taxon>
        <taxon>Lophotrochozoa</taxon>
        <taxon>Mollusca</taxon>
        <taxon>Gastropoda</taxon>
        <taxon>Caenogastropoda</taxon>
        <taxon>Sorbeoconcha</taxon>
        <taxon>Cerithioidea</taxon>
        <taxon>Batillariidae</taxon>
        <taxon>Batillaria</taxon>
    </lineage>
</organism>
<dbReference type="Pfam" id="PF25794">
    <property type="entry name" value="SACS"/>
    <property type="match status" value="3"/>
</dbReference>
<evidence type="ECO:0000313" key="4">
    <source>
        <dbReference type="Proteomes" id="UP001519460"/>
    </source>
</evidence>
<dbReference type="InterPro" id="IPR036890">
    <property type="entry name" value="HATPase_C_sf"/>
</dbReference>
<dbReference type="InterPro" id="IPR036869">
    <property type="entry name" value="J_dom_sf"/>
</dbReference>
<feature type="region of interest" description="Disordered" evidence="1">
    <location>
        <begin position="4388"/>
        <end position="4439"/>
    </location>
</feature>
<feature type="compositionally biased region" description="Basic and acidic residues" evidence="1">
    <location>
        <begin position="2754"/>
        <end position="2774"/>
    </location>
</feature>
<name>A0ABD0KM89_9CAEN</name>
<feature type="compositionally biased region" description="Polar residues" evidence="1">
    <location>
        <begin position="4392"/>
        <end position="4403"/>
    </location>
</feature>
<feature type="compositionally biased region" description="Low complexity" evidence="1">
    <location>
        <begin position="4245"/>
        <end position="4266"/>
    </location>
</feature>
<accession>A0ABD0KM89</accession>
<dbReference type="SMART" id="SM00748">
    <property type="entry name" value="HEPN"/>
    <property type="match status" value="1"/>
</dbReference>
<feature type="region of interest" description="Disordered" evidence="1">
    <location>
        <begin position="4200"/>
        <end position="4220"/>
    </location>
</feature>
<dbReference type="SUPFAM" id="SSF55874">
    <property type="entry name" value="ATPase domain of HSP90 chaperone/DNA topoisomerase II/histidine kinase"/>
    <property type="match status" value="2"/>
</dbReference>
<feature type="region of interest" description="Disordered" evidence="1">
    <location>
        <begin position="4245"/>
        <end position="4281"/>
    </location>
</feature>
<comment type="caution">
    <text evidence="3">The sequence shown here is derived from an EMBL/GenBank/DDBJ whole genome shotgun (WGS) entry which is preliminary data.</text>
</comment>
<feature type="compositionally biased region" description="Polar residues" evidence="1">
    <location>
        <begin position="4267"/>
        <end position="4276"/>
    </location>
</feature>